<keyword evidence="9" id="KW-0406">Ion transport</keyword>
<comment type="subcellular location">
    <subcellularLocation>
        <location evidence="1">Membrane</location>
        <topology evidence="1">Multi-pass membrane protein</topology>
    </subcellularLocation>
</comment>
<keyword evidence="8 13" id="KW-1133">Transmembrane helix</keyword>
<feature type="transmembrane region" description="Helical" evidence="13">
    <location>
        <begin position="299"/>
        <end position="319"/>
    </location>
</feature>
<evidence type="ECO:0000256" key="12">
    <source>
        <dbReference type="SAM" id="MobiDB-lite"/>
    </source>
</evidence>
<comment type="caution">
    <text evidence="15">The sequence shown here is derived from an EMBL/GenBank/DDBJ whole genome shotgun (WGS) entry which is preliminary data.</text>
</comment>
<evidence type="ECO:0000256" key="1">
    <source>
        <dbReference type="ARBA" id="ARBA00004141"/>
    </source>
</evidence>
<keyword evidence="16" id="KW-1185">Reference proteome</keyword>
<dbReference type="PRINTS" id="PR01498">
    <property type="entry name" value="SHAWCHANNEL"/>
</dbReference>
<keyword evidence="7" id="KW-0630">Potassium</keyword>
<evidence type="ECO:0000313" key="16">
    <source>
        <dbReference type="Proteomes" id="UP001217089"/>
    </source>
</evidence>
<dbReference type="Gene3D" id="1.20.120.350">
    <property type="entry name" value="Voltage-gated potassium channels. Chain C"/>
    <property type="match status" value="1"/>
</dbReference>
<evidence type="ECO:0000256" key="4">
    <source>
        <dbReference type="ARBA" id="ARBA00022692"/>
    </source>
</evidence>
<dbReference type="SUPFAM" id="SSF81324">
    <property type="entry name" value="Voltage-gated potassium channels"/>
    <property type="match status" value="1"/>
</dbReference>
<feature type="transmembrane region" description="Helical" evidence="13">
    <location>
        <begin position="331"/>
        <end position="351"/>
    </location>
</feature>
<evidence type="ECO:0000256" key="8">
    <source>
        <dbReference type="ARBA" id="ARBA00022989"/>
    </source>
</evidence>
<dbReference type="SUPFAM" id="SSF54695">
    <property type="entry name" value="POZ domain"/>
    <property type="match status" value="1"/>
</dbReference>
<dbReference type="InterPro" id="IPR003974">
    <property type="entry name" value="K_chnl_volt-dep_Kv3"/>
</dbReference>
<dbReference type="InterPro" id="IPR003968">
    <property type="entry name" value="K_chnl_volt-dep_Kv"/>
</dbReference>
<protein>
    <recommendedName>
        <fullName evidence="14">BTB domain-containing protein</fullName>
    </recommendedName>
</protein>
<dbReference type="InterPro" id="IPR005821">
    <property type="entry name" value="Ion_trans_dom"/>
</dbReference>
<evidence type="ECO:0000256" key="3">
    <source>
        <dbReference type="ARBA" id="ARBA00022538"/>
    </source>
</evidence>
<sequence length="425" mass="49389">MAKNIVKFNIRGTRFETNKETLQKIQGTVLYDLDEVHKSYDCKNNEYFFDRDPEVFNIILNYFNHGKLHVPKYICGALLRDELDFWSIPHSHVADCCWRAFYAHEEEQDVLENLRKANTDIFYSGKHVNKTTVWHVFYIMVVILSAIIFCLWTLPELRTELYLSSFEASDHPHITNSSNSKMTRLIMSDPHPALFAMETFCLGVLSFELIMRFVVCPKKVEFLKTIFAVVSILTVVSMWIAFGLEFSKAKMADEHGSRLLYMICKCCTMIRLLLLFRLEKQFSGLRVLLMSIKSSLLELLLMTVTFFIATLIFASMIYYAEIFEEQAFNNIFISMWWAIITMTTVGYGDYYPISTYGYLVGVVCSMCGLLLLALPVAIIASNFAEYYSRNKDRERNMRAMEEDERKNHTQQNKFDGNKVHPVNGT</sequence>
<evidence type="ECO:0000256" key="7">
    <source>
        <dbReference type="ARBA" id="ARBA00022958"/>
    </source>
</evidence>
<dbReference type="Gene3D" id="1.10.287.70">
    <property type="match status" value="1"/>
</dbReference>
<keyword evidence="5" id="KW-0631">Potassium channel</keyword>
<dbReference type="PANTHER" id="PTHR11537:SF254">
    <property type="entry name" value="POTASSIUM VOLTAGE-GATED CHANNEL PROTEIN SHAB"/>
    <property type="match status" value="1"/>
</dbReference>
<dbReference type="Pfam" id="PF02214">
    <property type="entry name" value="BTB_2"/>
    <property type="match status" value="1"/>
</dbReference>
<evidence type="ECO:0000259" key="14">
    <source>
        <dbReference type="SMART" id="SM00225"/>
    </source>
</evidence>
<gene>
    <name evidence="15" type="ORF">KUTeg_010380</name>
</gene>
<proteinExistence type="predicted"/>
<evidence type="ECO:0000256" key="5">
    <source>
        <dbReference type="ARBA" id="ARBA00022826"/>
    </source>
</evidence>
<keyword evidence="3" id="KW-0633">Potassium transport</keyword>
<dbReference type="PANTHER" id="PTHR11537">
    <property type="entry name" value="VOLTAGE-GATED POTASSIUM CHANNEL"/>
    <property type="match status" value="1"/>
</dbReference>
<evidence type="ECO:0000313" key="15">
    <source>
        <dbReference type="EMBL" id="KAJ8313007.1"/>
    </source>
</evidence>
<organism evidence="15 16">
    <name type="scientific">Tegillarca granosa</name>
    <name type="common">Malaysian cockle</name>
    <name type="synonym">Anadara granosa</name>
    <dbReference type="NCBI Taxonomy" id="220873"/>
    <lineage>
        <taxon>Eukaryota</taxon>
        <taxon>Metazoa</taxon>
        <taxon>Spiralia</taxon>
        <taxon>Lophotrochozoa</taxon>
        <taxon>Mollusca</taxon>
        <taxon>Bivalvia</taxon>
        <taxon>Autobranchia</taxon>
        <taxon>Pteriomorphia</taxon>
        <taxon>Arcoida</taxon>
        <taxon>Arcoidea</taxon>
        <taxon>Arcidae</taxon>
        <taxon>Tegillarca</taxon>
    </lineage>
</organism>
<feature type="transmembrane region" description="Helical" evidence="13">
    <location>
        <begin position="133"/>
        <end position="154"/>
    </location>
</feature>
<keyword evidence="11" id="KW-0407">Ion channel</keyword>
<feature type="region of interest" description="Disordered" evidence="12">
    <location>
        <begin position="400"/>
        <end position="425"/>
    </location>
</feature>
<dbReference type="InterPro" id="IPR011333">
    <property type="entry name" value="SKP1/BTB/POZ_sf"/>
</dbReference>
<dbReference type="Proteomes" id="UP001217089">
    <property type="component" value="Unassembled WGS sequence"/>
</dbReference>
<dbReference type="EMBL" id="JARBDR010000440">
    <property type="protein sequence ID" value="KAJ8313007.1"/>
    <property type="molecule type" value="Genomic_DNA"/>
</dbReference>
<dbReference type="InterPro" id="IPR028325">
    <property type="entry name" value="VG_K_chnl"/>
</dbReference>
<keyword evidence="6" id="KW-0851">Voltage-gated channel</keyword>
<feature type="transmembrane region" description="Helical" evidence="13">
    <location>
        <begin position="222"/>
        <end position="244"/>
    </location>
</feature>
<name>A0ABQ9F9H8_TEGGR</name>
<dbReference type="PRINTS" id="PR00169">
    <property type="entry name" value="KCHANNEL"/>
</dbReference>
<dbReference type="InterPro" id="IPR027359">
    <property type="entry name" value="Volt_channel_dom_sf"/>
</dbReference>
<feature type="transmembrane region" description="Helical" evidence="13">
    <location>
        <begin position="193"/>
        <end position="215"/>
    </location>
</feature>
<feature type="transmembrane region" description="Helical" evidence="13">
    <location>
        <begin position="259"/>
        <end position="278"/>
    </location>
</feature>
<evidence type="ECO:0000256" key="2">
    <source>
        <dbReference type="ARBA" id="ARBA00022448"/>
    </source>
</evidence>
<evidence type="ECO:0000256" key="10">
    <source>
        <dbReference type="ARBA" id="ARBA00023136"/>
    </source>
</evidence>
<evidence type="ECO:0000256" key="9">
    <source>
        <dbReference type="ARBA" id="ARBA00023065"/>
    </source>
</evidence>
<reference evidence="15 16" key="1">
    <citation type="submission" date="2022-12" db="EMBL/GenBank/DDBJ databases">
        <title>Chromosome-level genome of Tegillarca granosa.</title>
        <authorList>
            <person name="Kim J."/>
        </authorList>
    </citation>
    <scope>NUCLEOTIDE SEQUENCE [LARGE SCALE GENOMIC DNA]</scope>
    <source>
        <strain evidence="15">Teg-2019</strain>
        <tissue evidence="15">Adductor muscle</tissue>
    </source>
</reference>
<feature type="transmembrane region" description="Helical" evidence="13">
    <location>
        <begin position="358"/>
        <end position="380"/>
    </location>
</feature>
<evidence type="ECO:0000256" key="13">
    <source>
        <dbReference type="SAM" id="Phobius"/>
    </source>
</evidence>
<dbReference type="PRINTS" id="PR01491">
    <property type="entry name" value="KVCHANNEL"/>
</dbReference>
<accession>A0ABQ9F9H8</accession>
<keyword evidence="4 13" id="KW-0812">Transmembrane</keyword>
<dbReference type="InterPro" id="IPR003131">
    <property type="entry name" value="T1-type_BTB"/>
</dbReference>
<dbReference type="InterPro" id="IPR000210">
    <property type="entry name" value="BTB/POZ_dom"/>
</dbReference>
<evidence type="ECO:0000256" key="11">
    <source>
        <dbReference type="ARBA" id="ARBA00023303"/>
    </source>
</evidence>
<dbReference type="Gene3D" id="3.30.710.10">
    <property type="entry name" value="Potassium Channel Kv1.1, Chain A"/>
    <property type="match status" value="1"/>
</dbReference>
<dbReference type="SMART" id="SM00225">
    <property type="entry name" value="BTB"/>
    <property type="match status" value="1"/>
</dbReference>
<dbReference type="Pfam" id="PF00520">
    <property type="entry name" value="Ion_trans"/>
    <property type="match status" value="1"/>
</dbReference>
<keyword evidence="2" id="KW-0813">Transport</keyword>
<feature type="domain" description="BTB" evidence="14">
    <location>
        <begin position="4"/>
        <end position="104"/>
    </location>
</feature>
<evidence type="ECO:0000256" key="6">
    <source>
        <dbReference type="ARBA" id="ARBA00022882"/>
    </source>
</evidence>
<keyword evidence="10 13" id="KW-0472">Membrane</keyword>